<comment type="caution">
    <text evidence="2">The sequence shown here is derived from an EMBL/GenBank/DDBJ whole genome shotgun (WGS) entry which is preliminary data.</text>
</comment>
<dbReference type="EMBL" id="QGKY02001015">
    <property type="protein sequence ID" value="KAF2570084.1"/>
    <property type="molecule type" value="Genomic_DNA"/>
</dbReference>
<dbReference type="Proteomes" id="UP000712281">
    <property type="component" value="Unassembled WGS sequence"/>
</dbReference>
<protein>
    <submittedName>
        <fullName evidence="2">Uncharacterized protein</fullName>
    </submittedName>
</protein>
<accession>A0A8S9IJX6</accession>
<sequence length="107" mass="12080">MTSYNPEDKGYETIVISTCSRNKKSLQQLAEACVNLPSRNRHGCLSQEFQMNRLRGKVRDVGGVTTITVKVELSNINRSSKAKGENLQTDQVGVSCLNRLWFMYSYS</sequence>
<dbReference type="EMBL" id="QGKW02002228">
    <property type="protein sequence ID" value="KAF2536124.1"/>
    <property type="molecule type" value="Genomic_DNA"/>
</dbReference>
<dbReference type="AlphaFoldDB" id="A0A8S9IJX6"/>
<evidence type="ECO:0000313" key="1">
    <source>
        <dbReference type="EMBL" id="KAF2536124.1"/>
    </source>
</evidence>
<gene>
    <name evidence="1" type="ORF">F2Q68_00019856</name>
    <name evidence="2" type="ORF">F2Q70_00001819</name>
</gene>
<proteinExistence type="predicted"/>
<evidence type="ECO:0000313" key="2">
    <source>
        <dbReference type="EMBL" id="KAF2570084.1"/>
    </source>
</evidence>
<name>A0A8S9IJX6_BRACR</name>
<organism evidence="2">
    <name type="scientific">Brassica cretica</name>
    <name type="common">Mustard</name>
    <dbReference type="NCBI Taxonomy" id="69181"/>
    <lineage>
        <taxon>Eukaryota</taxon>
        <taxon>Viridiplantae</taxon>
        <taxon>Streptophyta</taxon>
        <taxon>Embryophyta</taxon>
        <taxon>Tracheophyta</taxon>
        <taxon>Spermatophyta</taxon>
        <taxon>Magnoliopsida</taxon>
        <taxon>eudicotyledons</taxon>
        <taxon>Gunneridae</taxon>
        <taxon>Pentapetalae</taxon>
        <taxon>rosids</taxon>
        <taxon>malvids</taxon>
        <taxon>Brassicales</taxon>
        <taxon>Brassicaceae</taxon>
        <taxon>Brassiceae</taxon>
        <taxon>Brassica</taxon>
    </lineage>
</organism>
<reference evidence="2" key="1">
    <citation type="submission" date="2019-12" db="EMBL/GenBank/DDBJ databases">
        <title>Genome sequencing and annotation of Brassica cretica.</title>
        <authorList>
            <person name="Studholme D.J."/>
            <person name="Sarris P.F."/>
        </authorList>
    </citation>
    <scope>NUCLEOTIDE SEQUENCE</scope>
    <source>
        <strain evidence="1">PFS-001/15</strain>
        <strain evidence="2">PFS-102/07</strain>
        <tissue evidence="2">Leaf</tissue>
    </source>
</reference>